<sequence>MKRILIILITLTLLLIPAAATSLNHTEQATQSSIKVLFIGNSFTFGWGSAVRFYRATTVTDLNKQGIGGVPALFKSFTQQVNLDYDVFVETRGGSALDFHLAEKRDVIGTQAWDQVAMHGFSTLDSKKPGDPTLLIETSANMASFLIGLNPKAEVYLTSTWSRADLIYQEGNLWSGTSVEKMAIDIRAGHNKAASASSAIKGVNPVGEAWTRAMKLGIADSNPYDGIDFGKISLWTWDHYHASTHGYYLHALVVFGNLTGKDPRLLGENECSAFELGISSREAKLLQQAAFEQLASENLILVASKQALSSKKARRACT</sequence>
<feature type="signal peptide" evidence="1">
    <location>
        <begin position="1"/>
        <end position="20"/>
    </location>
</feature>
<name>A0ABU2ZP93_9ALTE</name>
<evidence type="ECO:0000256" key="1">
    <source>
        <dbReference type="SAM" id="SignalP"/>
    </source>
</evidence>
<keyword evidence="3" id="KW-1185">Reference proteome</keyword>
<organism evidence="2 3">
    <name type="scientific">Glaciecola petra</name>
    <dbReference type="NCBI Taxonomy" id="3075602"/>
    <lineage>
        <taxon>Bacteria</taxon>
        <taxon>Pseudomonadati</taxon>
        <taxon>Pseudomonadota</taxon>
        <taxon>Gammaproteobacteria</taxon>
        <taxon>Alteromonadales</taxon>
        <taxon>Alteromonadaceae</taxon>
        <taxon>Glaciecola</taxon>
    </lineage>
</organism>
<evidence type="ECO:0000313" key="2">
    <source>
        <dbReference type="EMBL" id="MDT0593272.1"/>
    </source>
</evidence>
<protein>
    <submittedName>
        <fullName evidence="2">PEP-CTERM sorting domain-containing protein</fullName>
    </submittedName>
</protein>
<dbReference type="Proteomes" id="UP001253545">
    <property type="component" value="Unassembled WGS sequence"/>
</dbReference>
<accession>A0ABU2ZP93</accession>
<dbReference type="InterPro" id="IPR036514">
    <property type="entry name" value="SGNH_hydro_sf"/>
</dbReference>
<evidence type="ECO:0000313" key="3">
    <source>
        <dbReference type="Proteomes" id="UP001253545"/>
    </source>
</evidence>
<reference evidence="2 3" key="1">
    <citation type="submission" date="2023-09" db="EMBL/GenBank/DDBJ databases">
        <authorList>
            <person name="Rey-Velasco X."/>
        </authorList>
    </citation>
    <scope>NUCLEOTIDE SEQUENCE [LARGE SCALE GENOMIC DNA]</scope>
    <source>
        <strain evidence="2 3">P117</strain>
    </source>
</reference>
<feature type="chain" id="PRO_5045725065" evidence="1">
    <location>
        <begin position="21"/>
        <end position="318"/>
    </location>
</feature>
<gene>
    <name evidence="2" type="ORF">RM552_00270</name>
</gene>
<dbReference type="RefSeq" id="WP_311366794.1">
    <property type="nucleotide sequence ID" value="NZ_JAVRHX010000001.1"/>
</dbReference>
<dbReference type="EMBL" id="JAVRHX010000001">
    <property type="protein sequence ID" value="MDT0593272.1"/>
    <property type="molecule type" value="Genomic_DNA"/>
</dbReference>
<proteinExistence type="predicted"/>
<dbReference type="Gene3D" id="3.40.50.1110">
    <property type="entry name" value="SGNH hydrolase"/>
    <property type="match status" value="1"/>
</dbReference>
<dbReference type="SUPFAM" id="SSF52266">
    <property type="entry name" value="SGNH hydrolase"/>
    <property type="match status" value="1"/>
</dbReference>
<comment type="caution">
    <text evidence="2">The sequence shown here is derived from an EMBL/GenBank/DDBJ whole genome shotgun (WGS) entry which is preliminary data.</text>
</comment>
<keyword evidence="1" id="KW-0732">Signal</keyword>